<feature type="region of interest" description="Disordered" evidence="1">
    <location>
        <begin position="812"/>
        <end position="843"/>
    </location>
</feature>
<feature type="compositionally biased region" description="Polar residues" evidence="1">
    <location>
        <begin position="437"/>
        <end position="447"/>
    </location>
</feature>
<comment type="caution">
    <text evidence="2">The sequence shown here is derived from an EMBL/GenBank/DDBJ whole genome shotgun (WGS) entry which is preliminary data.</text>
</comment>
<name>A0A9Q3BGC4_9BASI</name>
<evidence type="ECO:0000256" key="1">
    <source>
        <dbReference type="SAM" id="MobiDB-lite"/>
    </source>
</evidence>
<feature type="compositionally biased region" description="Polar residues" evidence="1">
    <location>
        <begin position="300"/>
        <end position="313"/>
    </location>
</feature>
<evidence type="ECO:0000313" key="3">
    <source>
        <dbReference type="Proteomes" id="UP000765509"/>
    </source>
</evidence>
<protein>
    <submittedName>
        <fullName evidence="2">Uncharacterized protein</fullName>
    </submittedName>
</protein>
<feature type="compositionally biased region" description="Low complexity" evidence="1">
    <location>
        <begin position="448"/>
        <end position="462"/>
    </location>
</feature>
<reference evidence="2" key="1">
    <citation type="submission" date="2021-03" db="EMBL/GenBank/DDBJ databases">
        <title>Draft genome sequence of rust myrtle Austropuccinia psidii MF-1, a brazilian biotype.</title>
        <authorList>
            <person name="Quecine M.C."/>
            <person name="Pachon D.M.R."/>
            <person name="Bonatelli M.L."/>
            <person name="Correr F.H."/>
            <person name="Franceschini L.M."/>
            <person name="Leite T.F."/>
            <person name="Margarido G.R.A."/>
            <person name="Almeida C.A."/>
            <person name="Ferrarezi J.A."/>
            <person name="Labate C.A."/>
        </authorList>
    </citation>
    <scope>NUCLEOTIDE SEQUENCE</scope>
    <source>
        <strain evidence="2">MF-1</strain>
    </source>
</reference>
<dbReference type="EMBL" id="AVOT02000881">
    <property type="protein sequence ID" value="MBW0464794.1"/>
    <property type="molecule type" value="Genomic_DNA"/>
</dbReference>
<feature type="compositionally biased region" description="Polar residues" evidence="1">
    <location>
        <begin position="625"/>
        <end position="639"/>
    </location>
</feature>
<organism evidence="2 3">
    <name type="scientific">Austropuccinia psidii MF-1</name>
    <dbReference type="NCBI Taxonomy" id="1389203"/>
    <lineage>
        <taxon>Eukaryota</taxon>
        <taxon>Fungi</taxon>
        <taxon>Dikarya</taxon>
        <taxon>Basidiomycota</taxon>
        <taxon>Pucciniomycotina</taxon>
        <taxon>Pucciniomycetes</taxon>
        <taxon>Pucciniales</taxon>
        <taxon>Sphaerophragmiaceae</taxon>
        <taxon>Austropuccinia</taxon>
    </lineage>
</organism>
<accession>A0A9Q3BGC4</accession>
<feature type="compositionally biased region" description="Basic and acidic residues" evidence="1">
    <location>
        <begin position="903"/>
        <end position="912"/>
    </location>
</feature>
<dbReference type="AlphaFoldDB" id="A0A9Q3BGC4"/>
<feature type="compositionally biased region" description="Low complexity" evidence="1">
    <location>
        <begin position="9"/>
        <end position="19"/>
    </location>
</feature>
<feature type="region of interest" description="Disordered" evidence="1">
    <location>
        <begin position="160"/>
        <end position="199"/>
    </location>
</feature>
<feature type="region of interest" description="Disordered" evidence="1">
    <location>
        <begin position="70"/>
        <end position="89"/>
    </location>
</feature>
<keyword evidence="3" id="KW-1185">Reference proteome</keyword>
<sequence>MGPSPNPKNAPSASSPKASFGQTAFASLRKLSWTRKRDHGTKTQKILIPDKLPHLKFHFPVPTLGRMSFEQRSPSPFTKASSMSRGPLCASTNGSYPKVPLQPSIHKEFHLLGTLPQQDASSSQTSMEELRPSVQLASRDFRHIQPIQSVLPPIGSDLIDSTHAHTRPQRSNSTLEFYPLKPASRSRTSKTTTASHTSHFPKTRYEELIGMAFSPRFNSTKPIAVAQITLENTEPAKGSNLTYAGQTTVFPEANISHQASKNAPESGLIKPDAPLRRSKSSPTSSTSRVAKDSQGERSAMMTSHELTSTQPTLLSPMDLGDTQLIQIIAGRNGQNVMNCPKPPITPQRSKLTLDFHPLKPPFRLGRSKTINKSYHSPLAQNRQSGLFHMVSPSCLNFTKPILSLQTDLSCAEFIKTKVSANTFKPMLSSEAGIGTQEFKNASNRSLPSQPSSALRRSKSSISGALTSPQYPQDKRSVIMFPNGSTPIQPTLSFQTDVRRLNSMETIFHSHSSKARECPTTTRPPPRTKLTGDFHPLKPASRLRRSKTTATLHIPPLAKHDYRKRFAIGSTTQPNSAGPLECNVISSGPKTLAQGYPQSNHLTTNNITFGQMVQKSLGRSPEKGYQSKSQATFSGNTSRMPTLDSFPKLEAGLKSKVNDPTCSTSLPSPSFPNLSLPLQSASAWDSMDAQIFGVPFRKDITSEPEPLGKEAAKSQASLTIQKGDISFYKPARSLPEISSHTNPFDTIPTFNRTELTSFCDFKQHQTAFKSLSQSQSQSRDACSRNQPQSLALCRPQRTSFFLSISREKASEYTIQHHTAQSSRGGPLSVVTSSPSRKSTSDFDNSLVHSVKSNDFVCPEVSDGSRDCTNEVLHKRCMRNFDVDPRSWISGTDEDESTDSNSGSEMEHSDDDLKSYQVLIGTPVHLSQTSLKLLPLSN</sequence>
<feature type="region of interest" description="Disordered" evidence="1">
    <location>
        <begin position="1"/>
        <end position="21"/>
    </location>
</feature>
<dbReference type="Proteomes" id="UP000765509">
    <property type="component" value="Unassembled WGS sequence"/>
</dbReference>
<feature type="region of interest" description="Disordered" evidence="1">
    <location>
        <begin position="509"/>
        <end position="545"/>
    </location>
</feature>
<evidence type="ECO:0000313" key="2">
    <source>
        <dbReference type="EMBL" id="MBW0464794.1"/>
    </source>
</evidence>
<gene>
    <name evidence="2" type="ORF">O181_004509</name>
</gene>
<feature type="region of interest" description="Disordered" evidence="1">
    <location>
        <begin position="615"/>
        <end position="644"/>
    </location>
</feature>
<feature type="region of interest" description="Disordered" evidence="1">
    <location>
        <begin position="886"/>
        <end position="912"/>
    </location>
</feature>
<feature type="region of interest" description="Disordered" evidence="1">
    <location>
        <begin position="257"/>
        <end position="315"/>
    </location>
</feature>
<proteinExistence type="predicted"/>
<feature type="compositionally biased region" description="Low complexity" evidence="1">
    <location>
        <begin position="183"/>
        <end position="198"/>
    </location>
</feature>
<feature type="region of interest" description="Disordered" evidence="1">
    <location>
        <begin position="434"/>
        <end position="469"/>
    </location>
</feature>